<gene>
    <name evidence="2" type="ORF">EVEC_LOCUS9475</name>
</gene>
<accession>A0A0N4VH29</accession>
<feature type="transmembrane region" description="Helical" evidence="1">
    <location>
        <begin position="45"/>
        <end position="64"/>
    </location>
</feature>
<keyword evidence="3" id="KW-1185">Reference proteome</keyword>
<evidence type="ECO:0000313" key="4">
    <source>
        <dbReference type="WBParaSite" id="EVEC_0001011801-mRNA-1"/>
    </source>
</evidence>
<dbReference type="Proteomes" id="UP000274131">
    <property type="component" value="Unassembled WGS sequence"/>
</dbReference>
<keyword evidence="1" id="KW-0472">Membrane</keyword>
<evidence type="ECO:0000313" key="3">
    <source>
        <dbReference type="Proteomes" id="UP000274131"/>
    </source>
</evidence>
<dbReference type="EMBL" id="UXUI01010072">
    <property type="protein sequence ID" value="VDD94724.1"/>
    <property type="molecule type" value="Genomic_DNA"/>
</dbReference>
<proteinExistence type="predicted"/>
<dbReference type="WBParaSite" id="EVEC_0001011801-mRNA-1">
    <property type="protein sequence ID" value="EVEC_0001011801-mRNA-1"/>
    <property type="gene ID" value="EVEC_0001011801"/>
</dbReference>
<keyword evidence="1" id="KW-0812">Transmembrane</keyword>
<reference evidence="2 3" key="2">
    <citation type="submission" date="2018-10" db="EMBL/GenBank/DDBJ databases">
        <authorList>
            <consortium name="Pathogen Informatics"/>
        </authorList>
    </citation>
    <scope>NUCLEOTIDE SEQUENCE [LARGE SCALE GENOMIC DNA]</scope>
</reference>
<reference evidence="4" key="1">
    <citation type="submission" date="2017-02" db="UniProtKB">
        <authorList>
            <consortium name="WormBaseParasite"/>
        </authorList>
    </citation>
    <scope>IDENTIFICATION</scope>
</reference>
<dbReference type="AlphaFoldDB" id="A0A0N4VH29"/>
<protein>
    <submittedName>
        <fullName evidence="4">FERM domain-containing protein</fullName>
    </submittedName>
</protein>
<organism evidence="4">
    <name type="scientific">Enterobius vermicularis</name>
    <name type="common">Human pinworm</name>
    <dbReference type="NCBI Taxonomy" id="51028"/>
    <lineage>
        <taxon>Eukaryota</taxon>
        <taxon>Metazoa</taxon>
        <taxon>Ecdysozoa</taxon>
        <taxon>Nematoda</taxon>
        <taxon>Chromadorea</taxon>
        <taxon>Rhabditida</taxon>
        <taxon>Spirurina</taxon>
        <taxon>Oxyuridomorpha</taxon>
        <taxon>Oxyuroidea</taxon>
        <taxon>Oxyuridae</taxon>
        <taxon>Enterobius</taxon>
    </lineage>
</organism>
<evidence type="ECO:0000256" key="1">
    <source>
        <dbReference type="SAM" id="Phobius"/>
    </source>
</evidence>
<sequence>MGKKEGTSVLDAEEKYRQIKMKAYLDYSSLQYILLYREKIAGGKVQSFCCIFVIAFVLFFSFNFSPLESFDALQIGAVVVDTDDVVGGVGVVVGCCV</sequence>
<name>A0A0N4VH29_ENTVE</name>
<keyword evidence="1" id="KW-1133">Transmembrane helix</keyword>
<evidence type="ECO:0000313" key="2">
    <source>
        <dbReference type="EMBL" id="VDD94724.1"/>
    </source>
</evidence>